<dbReference type="AlphaFoldDB" id="A0A1P9X452"/>
<protein>
    <submittedName>
        <fullName evidence="2">Transposase</fullName>
    </submittedName>
</protein>
<dbReference type="Proteomes" id="UP000187941">
    <property type="component" value="Chromosome"/>
</dbReference>
<accession>A0A1P9X452</accession>
<feature type="transmembrane region" description="Helical" evidence="1">
    <location>
        <begin position="142"/>
        <end position="160"/>
    </location>
</feature>
<keyword evidence="3" id="KW-1185">Reference proteome</keyword>
<evidence type="ECO:0000313" key="2">
    <source>
        <dbReference type="EMBL" id="AQG82399.1"/>
    </source>
</evidence>
<dbReference type="STRING" id="1178516.AWR27_08615"/>
<keyword evidence="1" id="KW-1133">Transmembrane helix</keyword>
<keyword evidence="1" id="KW-0472">Membrane</keyword>
<evidence type="ECO:0000256" key="1">
    <source>
        <dbReference type="SAM" id="Phobius"/>
    </source>
</evidence>
<feature type="transmembrane region" description="Helical" evidence="1">
    <location>
        <begin position="12"/>
        <end position="32"/>
    </location>
</feature>
<evidence type="ECO:0000313" key="3">
    <source>
        <dbReference type="Proteomes" id="UP000187941"/>
    </source>
</evidence>
<keyword evidence="1" id="KW-0812">Transmembrane</keyword>
<sequence length="175" mass="20289">MENITASYLTRAEIWLCVTTLIYFLMNGAQIFETLVFVPKWVASPPDNFNLLIDGRGASLKFFWIIFHSLHEITFILAIVFCWQIDPVRNWLLILFAIHFAVRIWTLSYFAPNIIDFQRIAETTNLTKDLMDRTSLWQTLNYIRVALFMAVSFGLIPLCIKIHVLLTSSSHLTGE</sequence>
<dbReference type="KEGG" id="smon:AWR27_08615"/>
<proteinExistence type="predicted"/>
<dbReference type="EMBL" id="CP014263">
    <property type="protein sequence ID" value="AQG82399.1"/>
    <property type="molecule type" value="Genomic_DNA"/>
</dbReference>
<gene>
    <name evidence="2" type="ORF">AWR27_08615</name>
</gene>
<feature type="transmembrane region" description="Helical" evidence="1">
    <location>
        <begin position="90"/>
        <end position="111"/>
    </location>
</feature>
<organism evidence="2 3">
    <name type="scientific">Spirosoma montaniterrae</name>
    <dbReference type="NCBI Taxonomy" id="1178516"/>
    <lineage>
        <taxon>Bacteria</taxon>
        <taxon>Pseudomonadati</taxon>
        <taxon>Bacteroidota</taxon>
        <taxon>Cytophagia</taxon>
        <taxon>Cytophagales</taxon>
        <taxon>Cytophagaceae</taxon>
        <taxon>Spirosoma</taxon>
    </lineage>
</organism>
<reference evidence="2 3" key="1">
    <citation type="submission" date="2016-01" db="EMBL/GenBank/DDBJ databases">
        <authorList>
            <person name="Oliw E.H."/>
        </authorList>
    </citation>
    <scope>NUCLEOTIDE SEQUENCE [LARGE SCALE GENOMIC DNA]</scope>
    <source>
        <strain evidence="2 3">DY10</strain>
    </source>
</reference>
<name>A0A1P9X452_9BACT</name>
<feature type="transmembrane region" description="Helical" evidence="1">
    <location>
        <begin position="62"/>
        <end position="83"/>
    </location>
</feature>